<dbReference type="GO" id="GO:0019213">
    <property type="term" value="F:deacetylase activity"/>
    <property type="evidence" value="ECO:0007669"/>
    <property type="project" value="TreeGrafter"/>
</dbReference>
<dbReference type="AlphaFoldDB" id="A0A0N0C3X1"/>
<proteinExistence type="predicted"/>
<comment type="cofactor">
    <cofactor evidence="1">
        <name>Mg(2+)</name>
        <dbReference type="ChEBI" id="CHEBI:18420"/>
    </cofactor>
</comment>
<dbReference type="SUPFAM" id="SSF88713">
    <property type="entry name" value="Glycoside hydrolase/deacetylase"/>
    <property type="match status" value="1"/>
</dbReference>
<protein>
    <recommendedName>
        <fullName evidence="9">ChbG/HpnK family deacetylase</fullName>
    </recommendedName>
</protein>
<comment type="caution">
    <text evidence="7">The sequence shown here is derived from an EMBL/GenBank/DDBJ whole genome shotgun (WGS) entry which is preliminary data.</text>
</comment>
<name>A0A0N0C3X1_9BACL</name>
<keyword evidence="2" id="KW-0479">Metal-binding</keyword>
<dbReference type="RefSeq" id="WP_053782373.1">
    <property type="nucleotide sequence ID" value="NZ_LITU01000068.1"/>
</dbReference>
<keyword evidence="5" id="KW-0119">Carbohydrate metabolism</keyword>
<evidence type="ECO:0000256" key="2">
    <source>
        <dbReference type="ARBA" id="ARBA00022723"/>
    </source>
</evidence>
<evidence type="ECO:0000256" key="6">
    <source>
        <dbReference type="SAM" id="MobiDB-lite"/>
    </source>
</evidence>
<evidence type="ECO:0000313" key="8">
    <source>
        <dbReference type="Proteomes" id="UP000037688"/>
    </source>
</evidence>
<accession>A0A0N0C3X1</accession>
<dbReference type="PATRIC" id="fig|1705561.3.peg.4050"/>
<dbReference type="PANTHER" id="PTHR31609:SF1">
    <property type="entry name" value="CARBOHYDRATE DEACETYLASE"/>
    <property type="match status" value="1"/>
</dbReference>
<dbReference type="GO" id="GO:0046872">
    <property type="term" value="F:metal ion binding"/>
    <property type="evidence" value="ECO:0007669"/>
    <property type="project" value="UniProtKB-KW"/>
</dbReference>
<dbReference type="Pfam" id="PF04794">
    <property type="entry name" value="YdjC"/>
    <property type="match status" value="1"/>
</dbReference>
<evidence type="ECO:0000256" key="1">
    <source>
        <dbReference type="ARBA" id="ARBA00001946"/>
    </source>
</evidence>
<dbReference type="EMBL" id="LITU01000068">
    <property type="protein sequence ID" value="KOY14947.1"/>
    <property type="molecule type" value="Genomic_DNA"/>
</dbReference>
<feature type="region of interest" description="Disordered" evidence="6">
    <location>
        <begin position="277"/>
        <end position="313"/>
    </location>
</feature>
<keyword evidence="8" id="KW-1185">Reference proteome</keyword>
<dbReference type="InterPro" id="IPR011330">
    <property type="entry name" value="Glyco_hydro/deAcase_b/a-brl"/>
</dbReference>
<sequence length="313" mass="35300">MSRQVIINADDFGLSPAINEGIIRAYHVGGITSTSMMVNMPGFDHAVRSARSLPEFGIGLHFNLTYGRPVSDPASVPSLVRPDGTFHNGMSVFVRDSIDIARELDAQWDRFVGTSLYPAHLDSHHLLHQNDPMIYKIMAEKAIRENIPLRRSQIVHSIPDVPNPRMSDTILLDTYGDNDGLQRLLHHLLSLPEGITEIVCHPGYVDDVLRGISEWTDIREHELSVFVSGEITRTMQVLGIVPISYKAMKVIPNEPCELPSLPTLTQSIEKEKKILLASPRPHRESKRKRKTHRLLKKRGTRLRPSAARTRKRV</sequence>
<dbReference type="Gene3D" id="3.20.20.370">
    <property type="entry name" value="Glycoside hydrolase/deacetylase"/>
    <property type="match status" value="1"/>
</dbReference>
<keyword evidence="3" id="KW-0378">Hydrolase</keyword>
<dbReference type="PANTHER" id="PTHR31609">
    <property type="entry name" value="YDJC DEACETYLASE FAMILY MEMBER"/>
    <property type="match status" value="1"/>
</dbReference>
<dbReference type="InterPro" id="IPR006879">
    <property type="entry name" value="YdjC-like"/>
</dbReference>
<dbReference type="OrthoDB" id="9774177at2"/>
<evidence type="ECO:0000256" key="5">
    <source>
        <dbReference type="ARBA" id="ARBA00023277"/>
    </source>
</evidence>
<evidence type="ECO:0000256" key="3">
    <source>
        <dbReference type="ARBA" id="ARBA00022801"/>
    </source>
</evidence>
<keyword evidence="4" id="KW-0460">Magnesium</keyword>
<dbReference type="GO" id="GO:0005975">
    <property type="term" value="P:carbohydrate metabolic process"/>
    <property type="evidence" value="ECO:0007669"/>
    <property type="project" value="InterPro"/>
</dbReference>
<dbReference type="GO" id="GO:0016787">
    <property type="term" value="F:hydrolase activity"/>
    <property type="evidence" value="ECO:0007669"/>
    <property type="project" value="UniProtKB-KW"/>
</dbReference>
<evidence type="ECO:0008006" key="9">
    <source>
        <dbReference type="Google" id="ProtNLM"/>
    </source>
</evidence>
<feature type="compositionally biased region" description="Basic residues" evidence="6">
    <location>
        <begin position="283"/>
        <end position="301"/>
    </location>
</feature>
<dbReference type="Proteomes" id="UP000037688">
    <property type="component" value="Unassembled WGS sequence"/>
</dbReference>
<evidence type="ECO:0000256" key="4">
    <source>
        <dbReference type="ARBA" id="ARBA00022842"/>
    </source>
</evidence>
<reference evidence="7 8" key="1">
    <citation type="submission" date="2015-08" db="EMBL/GenBank/DDBJ databases">
        <title>Draft genome sequence of cellulolytic and xylanolytic Paenibacillus sp. A59, isolated from a decaying forest soil from Patagonia, Argentina.</title>
        <authorList>
            <person name="Ghio S."/>
            <person name="Caceres A.M."/>
            <person name="Talia P."/>
            <person name="Grasso D."/>
            <person name="Campos E."/>
        </authorList>
    </citation>
    <scope>NUCLEOTIDE SEQUENCE [LARGE SCALE GENOMIC DNA]</scope>
    <source>
        <strain evidence="7 8">A59</strain>
    </source>
</reference>
<gene>
    <name evidence="7" type="ORF">AMS66_19520</name>
</gene>
<organism evidence="7 8">
    <name type="scientific">Paenibacillus xylanivorans</name>
    <dbReference type="NCBI Taxonomy" id="1705561"/>
    <lineage>
        <taxon>Bacteria</taxon>
        <taxon>Bacillati</taxon>
        <taxon>Bacillota</taxon>
        <taxon>Bacilli</taxon>
        <taxon>Bacillales</taxon>
        <taxon>Paenibacillaceae</taxon>
        <taxon>Paenibacillus</taxon>
    </lineage>
</organism>
<evidence type="ECO:0000313" key="7">
    <source>
        <dbReference type="EMBL" id="KOY14947.1"/>
    </source>
</evidence>